<evidence type="ECO:0000256" key="1">
    <source>
        <dbReference type="SAM" id="MobiDB-lite"/>
    </source>
</evidence>
<dbReference type="EMBL" id="JARVKM010000014">
    <property type="protein sequence ID" value="KAK9778727.1"/>
    <property type="molecule type" value="Genomic_DNA"/>
</dbReference>
<name>A0ABR2XY61_9PEZI</name>
<gene>
    <name evidence="3" type="ORF">SCAR479_04350</name>
</gene>
<dbReference type="CDD" id="cd07440">
    <property type="entry name" value="RGS"/>
    <property type="match status" value="1"/>
</dbReference>
<organism evidence="3 4">
    <name type="scientific">Seiridium cardinale</name>
    <dbReference type="NCBI Taxonomy" id="138064"/>
    <lineage>
        <taxon>Eukaryota</taxon>
        <taxon>Fungi</taxon>
        <taxon>Dikarya</taxon>
        <taxon>Ascomycota</taxon>
        <taxon>Pezizomycotina</taxon>
        <taxon>Sordariomycetes</taxon>
        <taxon>Xylariomycetidae</taxon>
        <taxon>Amphisphaeriales</taxon>
        <taxon>Sporocadaceae</taxon>
        <taxon>Seiridium</taxon>
    </lineage>
</organism>
<proteinExistence type="predicted"/>
<evidence type="ECO:0000313" key="4">
    <source>
        <dbReference type="Proteomes" id="UP001465668"/>
    </source>
</evidence>
<feature type="region of interest" description="Disordered" evidence="1">
    <location>
        <begin position="1"/>
        <end position="26"/>
    </location>
</feature>
<dbReference type="SMART" id="SM00315">
    <property type="entry name" value="RGS"/>
    <property type="match status" value="1"/>
</dbReference>
<dbReference type="SUPFAM" id="SSF48097">
    <property type="entry name" value="Regulator of G-protein signaling, RGS"/>
    <property type="match status" value="1"/>
</dbReference>
<dbReference type="PROSITE" id="PS50132">
    <property type="entry name" value="RGS"/>
    <property type="match status" value="1"/>
</dbReference>
<protein>
    <submittedName>
        <fullName evidence="3">RGS domain-containing protein</fullName>
    </submittedName>
</protein>
<dbReference type="Proteomes" id="UP001465668">
    <property type="component" value="Unassembled WGS sequence"/>
</dbReference>
<dbReference type="InterPro" id="IPR016137">
    <property type="entry name" value="RGS"/>
</dbReference>
<keyword evidence="4" id="KW-1185">Reference proteome</keyword>
<feature type="region of interest" description="Disordered" evidence="1">
    <location>
        <begin position="198"/>
        <end position="298"/>
    </location>
</feature>
<dbReference type="PANTHER" id="PTHR10845:SF267">
    <property type="entry name" value="REGULATOR OF G PROTEIN SIGNALING DOMAIN PROTEIN (AFU_ORTHOLOGUE AFUA_6G06860)"/>
    <property type="match status" value="1"/>
</dbReference>
<feature type="region of interest" description="Disordered" evidence="1">
    <location>
        <begin position="316"/>
        <end position="355"/>
    </location>
</feature>
<dbReference type="InterPro" id="IPR036305">
    <property type="entry name" value="RGS_sf"/>
</dbReference>
<dbReference type="Gene3D" id="1.10.167.10">
    <property type="entry name" value="Regulator of G-protein Signalling 4, domain 2"/>
    <property type="match status" value="1"/>
</dbReference>
<evidence type="ECO:0000313" key="3">
    <source>
        <dbReference type="EMBL" id="KAK9778727.1"/>
    </source>
</evidence>
<comment type="caution">
    <text evidence="3">The sequence shown here is derived from an EMBL/GenBank/DDBJ whole genome shotgun (WGS) entry which is preliminary data.</text>
</comment>
<dbReference type="Pfam" id="PF00615">
    <property type="entry name" value="RGS"/>
    <property type="match status" value="1"/>
</dbReference>
<feature type="compositionally biased region" description="Basic and acidic residues" evidence="1">
    <location>
        <begin position="198"/>
        <end position="207"/>
    </location>
</feature>
<evidence type="ECO:0000259" key="2">
    <source>
        <dbReference type="PROSITE" id="PS50132"/>
    </source>
</evidence>
<sequence>MGRTRLRGNSPTYLTPPPRELTPPSSVYGDWDANTAMSRSRPTSLAFPRTSSPGVKFPSLGEILSNTAPPPWTLSAFTAYLSQNHCLETLEFLMEAERFRKAHELQSTTPARQLQFDEEDVCSLWHKIMQAYIMPYSPREVNIPAPVRDRLLELECSNSTVPQPSELNEAVSIVHELMIDSLLFPFFQSVTNHIAEAHNEEAMEERKSRSRLRIPRDLISSPDEGSQSPKTSFLPLLLGRGSPVANRPVSGSGSGSGFDLMEMDLVADDSSSPNTTPGAEPMTPPTTPPTSEFTFNTSPNTLQRAITGNSWKRMGARLGLSKKSRSIRRSQPTNIPATSAITEPLSSTRSGPASL</sequence>
<dbReference type="PANTHER" id="PTHR10845">
    <property type="entry name" value="REGULATOR OF G PROTEIN SIGNALING"/>
    <property type="match status" value="1"/>
</dbReference>
<feature type="compositionally biased region" description="Polar residues" evidence="1">
    <location>
        <begin position="329"/>
        <end position="355"/>
    </location>
</feature>
<reference evidence="3 4" key="1">
    <citation type="submission" date="2024-02" db="EMBL/GenBank/DDBJ databases">
        <title>First draft genome assembly of two strains of Seiridium cardinale.</title>
        <authorList>
            <person name="Emiliani G."/>
            <person name="Scali E."/>
        </authorList>
    </citation>
    <scope>NUCLEOTIDE SEQUENCE [LARGE SCALE GENOMIC DNA]</scope>
    <source>
        <strain evidence="3 4">BM-138-000479</strain>
    </source>
</reference>
<feature type="domain" description="RGS" evidence="2">
    <location>
        <begin position="77"/>
        <end position="189"/>
    </location>
</feature>
<accession>A0ABR2XY61</accession>
<feature type="compositionally biased region" description="Low complexity" evidence="1">
    <location>
        <begin position="289"/>
        <end position="298"/>
    </location>
</feature>
<dbReference type="InterPro" id="IPR044926">
    <property type="entry name" value="RGS_subdomain_2"/>
</dbReference>